<proteinExistence type="predicted"/>
<name>A0A4Y2JI99_ARAVE</name>
<organism evidence="2 3">
    <name type="scientific">Araneus ventricosus</name>
    <name type="common">Orbweaver spider</name>
    <name type="synonym">Epeira ventricosa</name>
    <dbReference type="NCBI Taxonomy" id="182803"/>
    <lineage>
        <taxon>Eukaryota</taxon>
        <taxon>Metazoa</taxon>
        <taxon>Ecdysozoa</taxon>
        <taxon>Arthropoda</taxon>
        <taxon>Chelicerata</taxon>
        <taxon>Arachnida</taxon>
        <taxon>Araneae</taxon>
        <taxon>Araneomorphae</taxon>
        <taxon>Entelegynae</taxon>
        <taxon>Araneoidea</taxon>
        <taxon>Araneidae</taxon>
        <taxon>Araneus</taxon>
    </lineage>
</organism>
<evidence type="ECO:0000313" key="2">
    <source>
        <dbReference type="EMBL" id="GBM89615.1"/>
    </source>
</evidence>
<dbReference type="EMBL" id="BGPR01003554">
    <property type="protein sequence ID" value="GBM89615.1"/>
    <property type="molecule type" value="Genomic_DNA"/>
</dbReference>
<dbReference type="AlphaFoldDB" id="A0A4Y2JI99"/>
<reference evidence="2 3" key="1">
    <citation type="journal article" date="2019" name="Sci. Rep.">
        <title>Orb-weaving spider Araneus ventricosus genome elucidates the spidroin gene catalogue.</title>
        <authorList>
            <person name="Kono N."/>
            <person name="Nakamura H."/>
            <person name="Ohtoshi R."/>
            <person name="Moran D.A.P."/>
            <person name="Shinohara A."/>
            <person name="Yoshida Y."/>
            <person name="Fujiwara M."/>
            <person name="Mori M."/>
            <person name="Tomita M."/>
            <person name="Arakawa K."/>
        </authorList>
    </citation>
    <scope>NUCLEOTIDE SEQUENCE [LARGE SCALE GENOMIC DNA]</scope>
</reference>
<gene>
    <name evidence="2" type="ORF">AVEN_269088_1</name>
</gene>
<evidence type="ECO:0000256" key="1">
    <source>
        <dbReference type="SAM" id="MobiDB-lite"/>
    </source>
</evidence>
<evidence type="ECO:0000313" key="3">
    <source>
        <dbReference type="Proteomes" id="UP000499080"/>
    </source>
</evidence>
<protein>
    <submittedName>
        <fullName evidence="2">Uncharacterized protein</fullName>
    </submittedName>
</protein>
<feature type="region of interest" description="Disordered" evidence="1">
    <location>
        <begin position="74"/>
        <end position="108"/>
    </location>
</feature>
<feature type="compositionally biased region" description="Basic and acidic residues" evidence="1">
    <location>
        <begin position="81"/>
        <end position="99"/>
    </location>
</feature>
<dbReference type="Proteomes" id="UP000499080">
    <property type="component" value="Unassembled WGS sequence"/>
</dbReference>
<accession>A0A4Y2JI99</accession>
<comment type="caution">
    <text evidence="2">The sequence shown here is derived from an EMBL/GenBank/DDBJ whole genome shotgun (WGS) entry which is preliminary data.</text>
</comment>
<keyword evidence="3" id="KW-1185">Reference proteome</keyword>
<sequence>MGTDRRFILEYSGKHEYSRIFRKTRIFSNIPEKHEAQIKVKQHLHKLAAKADNNSLIRTAIALSVPHGVYQLTSSHCGYNSKHDPSRSTRSKSKGDSTRSKSKKHTAL</sequence>